<dbReference type="Gene3D" id="3.10.129.130">
    <property type="match status" value="1"/>
</dbReference>
<keyword evidence="2" id="KW-1185">Reference proteome</keyword>
<accession>A0A4Y7R835</accession>
<name>A0A4Y7R835_9FIRM</name>
<evidence type="ECO:0008006" key="3">
    <source>
        <dbReference type="Google" id="ProtNLM"/>
    </source>
</evidence>
<sequence length="180" mass="21360">MIENGLYIVSESYFDKFKKLGCSFKDSKGENRPVFCCLKDLKFDGLYWAIPLSEITEEKIENGTIDRVKKYMNYKENSLGWAYYHIAKTNKPAIYNISSVLPITDHYIERKWILNQKHFVIPYTSAIKIIRRKFKRILSEENRFPNKFEQHITLIKNILINELREINITQKDIATTKEVL</sequence>
<dbReference type="AlphaFoldDB" id="A0A4Y7R835"/>
<dbReference type="EMBL" id="QFGA01000003">
    <property type="protein sequence ID" value="TEB04790.1"/>
    <property type="molecule type" value="Genomic_DNA"/>
</dbReference>
<evidence type="ECO:0000313" key="2">
    <source>
        <dbReference type="Proteomes" id="UP000298324"/>
    </source>
</evidence>
<comment type="caution">
    <text evidence="1">The sequence shown here is derived from an EMBL/GenBank/DDBJ whole genome shotgun (WGS) entry which is preliminary data.</text>
</comment>
<gene>
    <name evidence="1" type="ORF">Psch_03552</name>
</gene>
<evidence type="ECO:0000313" key="1">
    <source>
        <dbReference type="EMBL" id="TEB04790.1"/>
    </source>
</evidence>
<dbReference type="Proteomes" id="UP000298324">
    <property type="component" value="Unassembled WGS sequence"/>
</dbReference>
<dbReference type="RefSeq" id="WP_190259116.1">
    <property type="nucleotide sequence ID" value="NZ_QFGA01000003.1"/>
</dbReference>
<dbReference type="InterPro" id="IPR053735">
    <property type="entry name" value="Type_III_TA_endoRNase"/>
</dbReference>
<reference evidence="1 2" key="1">
    <citation type="journal article" date="2018" name="Environ. Microbiol.">
        <title>Novel energy conservation strategies and behaviour of Pelotomaculum schinkii driving syntrophic propionate catabolism.</title>
        <authorList>
            <person name="Hidalgo-Ahumada C.A.P."/>
            <person name="Nobu M.K."/>
            <person name="Narihiro T."/>
            <person name="Tamaki H."/>
            <person name="Liu W.T."/>
            <person name="Kamagata Y."/>
            <person name="Stams A.J.M."/>
            <person name="Imachi H."/>
            <person name="Sousa D.Z."/>
        </authorList>
    </citation>
    <scope>NUCLEOTIDE SEQUENCE [LARGE SCALE GENOMIC DNA]</scope>
    <source>
        <strain evidence="1 2">HH</strain>
    </source>
</reference>
<protein>
    <recommendedName>
        <fullName evidence="3">PemK-like protein</fullName>
    </recommendedName>
</protein>
<proteinExistence type="predicted"/>
<organism evidence="1 2">
    <name type="scientific">Pelotomaculum schinkii</name>
    <dbReference type="NCBI Taxonomy" id="78350"/>
    <lineage>
        <taxon>Bacteria</taxon>
        <taxon>Bacillati</taxon>
        <taxon>Bacillota</taxon>
        <taxon>Clostridia</taxon>
        <taxon>Eubacteriales</taxon>
        <taxon>Desulfotomaculaceae</taxon>
        <taxon>Pelotomaculum</taxon>
    </lineage>
</organism>